<dbReference type="SUPFAM" id="SSF49265">
    <property type="entry name" value="Fibronectin type III"/>
    <property type="match status" value="2"/>
</dbReference>
<dbReference type="InterPro" id="IPR000436">
    <property type="entry name" value="Sushi_SCR_CCP_dom"/>
</dbReference>
<dbReference type="Gene3D" id="2.60.40.10">
    <property type="entry name" value="Immunoglobulins"/>
    <property type="match status" value="3"/>
</dbReference>
<dbReference type="GeneID" id="100889998"/>
<dbReference type="PROSITE" id="PS50923">
    <property type="entry name" value="SUSHI"/>
    <property type="match status" value="1"/>
</dbReference>
<evidence type="ECO:0000256" key="2">
    <source>
        <dbReference type="PROSITE-ProRule" id="PRU00302"/>
    </source>
</evidence>
<dbReference type="Proteomes" id="UP000007110">
    <property type="component" value="Unassembled WGS sequence"/>
</dbReference>
<dbReference type="InterPro" id="IPR007110">
    <property type="entry name" value="Ig-like_dom"/>
</dbReference>
<dbReference type="CDD" id="cd00033">
    <property type="entry name" value="CCP"/>
    <property type="match status" value="1"/>
</dbReference>
<evidence type="ECO:0000313" key="6">
    <source>
        <dbReference type="EnsemblMetazoa" id="XP_030833038"/>
    </source>
</evidence>
<dbReference type="KEGG" id="spu:100889998"/>
<dbReference type="FunFam" id="2.60.40.10:FF:001975">
    <property type="entry name" value="Uncharacterized protein"/>
    <property type="match status" value="1"/>
</dbReference>
<dbReference type="PROSITE" id="PS50853">
    <property type="entry name" value="FN3"/>
    <property type="match status" value="3"/>
</dbReference>
<dbReference type="InterPro" id="IPR035976">
    <property type="entry name" value="Sushi/SCR/CCP_sf"/>
</dbReference>
<dbReference type="AlphaFoldDB" id="A0A7M7N8W0"/>
<dbReference type="Gene3D" id="2.10.70.10">
    <property type="entry name" value="Complement Module, domain 1"/>
    <property type="match status" value="1"/>
</dbReference>
<dbReference type="InterPro" id="IPR036116">
    <property type="entry name" value="FN3_sf"/>
</dbReference>
<dbReference type="InterPro" id="IPR013783">
    <property type="entry name" value="Ig-like_fold"/>
</dbReference>
<dbReference type="PANTHER" id="PTHR26391:SF18">
    <property type="entry name" value="PROTEIN KINASE RECEPTOR TIE-1, PUTATIVE-RELATED"/>
    <property type="match status" value="1"/>
</dbReference>
<dbReference type="RefSeq" id="XP_030833038.1">
    <property type="nucleotide sequence ID" value="XM_030977178.1"/>
</dbReference>
<dbReference type="EnsemblMetazoa" id="XM_030977178">
    <property type="protein sequence ID" value="XP_030833038"/>
    <property type="gene ID" value="LOC100889998"/>
</dbReference>
<dbReference type="SUPFAM" id="SSF57535">
    <property type="entry name" value="Complement control module/SCR domain"/>
    <property type="match status" value="1"/>
</dbReference>
<keyword evidence="7" id="KW-1185">Reference proteome</keyword>
<dbReference type="InParanoid" id="A0A7M7N8W0"/>
<evidence type="ECO:0000259" key="3">
    <source>
        <dbReference type="PROSITE" id="PS50835"/>
    </source>
</evidence>
<accession>A0A7M7N8W0</accession>
<evidence type="ECO:0000313" key="7">
    <source>
        <dbReference type="Proteomes" id="UP000007110"/>
    </source>
</evidence>
<dbReference type="FunFam" id="2.60.40.10:FF:001966">
    <property type="entry name" value="Uncharacterized protein"/>
    <property type="match status" value="1"/>
</dbReference>
<evidence type="ECO:0000259" key="4">
    <source>
        <dbReference type="PROSITE" id="PS50853"/>
    </source>
</evidence>
<dbReference type="Pfam" id="PF00041">
    <property type="entry name" value="fn3"/>
    <property type="match status" value="3"/>
</dbReference>
<sequence length="549" mass="59450">MVLIHGMEGAIDVCLSYGNYECNQSPPVFGVPLPSFCNMTANCPPLDDFDDGVRSGDSPPFYHNEQVSYTCNNGFTLVGSSSLTCDDGAWNDDQPVCLANCVVSAVPDSDYSSGGSVTHGTTFNVTCDSGFSTGTTRATEFSCNDGVLSPVTLPTCYVLPGVSILLPERVNPYQPSSFTCYARGNPVPEASSVHLYRRSGSNYNTTGITRRSSTVSGSERAVVFDVDSVYPQDFGGYQCRLYFENNTYYSKLITNATYVLPVLESKVEVTSTSTSVGLQWNAWSDGVDIGDPPLVGYDVFAQKDGKWVAVQSVDQPTTSAIVINLTSDTDYIFCVAAVREGTGGTGHVCPSNGTRTHCGKPSASPTGLQVAAINPKELEVKWEHLPTESAECRSGVTHYMIYYVSTGSTSLNSLMVPNDTSSYTLRGLETYLDYTIQLTASNKDEESDRSSETASKTIEEVAPAPINLTIPQITKSSFTVSWSTPLPSNINGNIQKYIIRFKRTDSAVDGDYGMEEVWTSAFDGKHTVTAVLPREMKYTVQARLLDLNT</sequence>
<feature type="domain" description="Fibronectin type-III" evidence="4">
    <location>
        <begin position="261"/>
        <end position="361"/>
    </location>
</feature>
<proteinExistence type="predicted"/>
<dbReference type="PROSITE" id="PS50835">
    <property type="entry name" value="IG_LIKE"/>
    <property type="match status" value="1"/>
</dbReference>
<dbReference type="InterPro" id="IPR036179">
    <property type="entry name" value="Ig-like_dom_sf"/>
</dbReference>
<dbReference type="CDD" id="cd00063">
    <property type="entry name" value="FN3"/>
    <property type="match status" value="3"/>
</dbReference>
<keyword evidence="1" id="KW-1015">Disulfide bond</keyword>
<organism evidence="6 7">
    <name type="scientific">Strongylocentrotus purpuratus</name>
    <name type="common">Purple sea urchin</name>
    <dbReference type="NCBI Taxonomy" id="7668"/>
    <lineage>
        <taxon>Eukaryota</taxon>
        <taxon>Metazoa</taxon>
        <taxon>Echinodermata</taxon>
        <taxon>Eleutherozoa</taxon>
        <taxon>Echinozoa</taxon>
        <taxon>Echinoidea</taxon>
        <taxon>Euechinoidea</taxon>
        <taxon>Echinacea</taxon>
        <taxon>Camarodonta</taxon>
        <taxon>Echinidea</taxon>
        <taxon>Strongylocentrotidae</taxon>
        <taxon>Strongylocentrotus</taxon>
    </lineage>
</organism>
<evidence type="ECO:0000256" key="1">
    <source>
        <dbReference type="ARBA" id="ARBA00023157"/>
    </source>
</evidence>
<keyword evidence="2" id="KW-0768">Sushi</keyword>
<dbReference type="SMART" id="SM00060">
    <property type="entry name" value="FN3"/>
    <property type="match status" value="3"/>
</dbReference>
<dbReference type="SMART" id="SM00032">
    <property type="entry name" value="CCP"/>
    <property type="match status" value="2"/>
</dbReference>
<feature type="domain" description="Fibronectin type-III" evidence="4">
    <location>
        <begin position="364"/>
        <end position="460"/>
    </location>
</feature>
<protein>
    <submittedName>
        <fullName evidence="6">Uncharacterized protein</fullName>
    </submittedName>
</protein>
<dbReference type="PANTHER" id="PTHR26391">
    <property type="entry name" value="INACTIVE TYROSINE-PROTEIN KINASE 7"/>
    <property type="match status" value="1"/>
</dbReference>
<dbReference type="InterPro" id="IPR003961">
    <property type="entry name" value="FN3_dom"/>
</dbReference>
<feature type="domain" description="Fibronectin type-III" evidence="4">
    <location>
        <begin position="464"/>
        <end position="549"/>
    </location>
</feature>
<feature type="domain" description="Sushi" evidence="5">
    <location>
        <begin position="41"/>
        <end position="99"/>
    </location>
</feature>
<comment type="caution">
    <text evidence="2">Lacks conserved residue(s) required for the propagation of feature annotation.</text>
</comment>
<dbReference type="FunFam" id="2.60.40.10:FF:001450">
    <property type="entry name" value="Uncharacterized protein"/>
    <property type="match status" value="1"/>
</dbReference>
<reference evidence="7" key="1">
    <citation type="submission" date="2015-02" db="EMBL/GenBank/DDBJ databases">
        <title>Genome sequencing for Strongylocentrotus purpuratus.</title>
        <authorList>
            <person name="Murali S."/>
            <person name="Liu Y."/>
            <person name="Vee V."/>
            <person name="English A."/>
            <person name="Wang M."/>
            <person name="Skinner E."/>
            <person name="Han Y."/>
            <person name="Muzny D.M."/>
            <person name="Worley K.C."/>
            <person name="Gibbs R.A."/>
        </authorList>
    </citation>
    <scope>NUCLEOTIDE SEQUENCE</scope>
</reference>
<dbReference type="SUPFAM" id="SSF48726">
    <property type="entry name" value="Immunoglobulin"/>
    <property type="match status" value="1"/>
</dbReference>
<name>A0A7M7N8W0_STRPU</name>
<evidence type="ECO:0000259" key="5">
    <source>
        <dbReference type="PROSITE" id="PS50923"/>
    </source>
</evidence>
<reference evidence="6" key="2">
    <citation type="submission" date="2021-01" db="UniProtKB">
        <authorList>
            <consortium name="EnsemblMetazoa"/>
        </authorList>
    </citation>
    <scope>IDENTIFICATION</scope>
</reference>
<dbReference type="OrthoDB" id="6127264at2759"/>
<dbReference type="Pfam" id="PF00084">
    <property type="entry name" value="Sushi"/>
    <property type="match status" value="1"/>
</dbReference>
<feature type="domain" description="Ig-like" evidence="3">
    <location>
        <begin position="160"/>
        <end position="254"/>
    </location>
</feature>